<name>A0A2Y9BFR2_9FIRM</name>
<proteinExistence type="predicted"/>
<dbReference type="SUPFAM" id="SSF52218">
    <property type="entry name" value="Flavoproteins"/>
    <property type="match status" value="1"/>
</dbReference>
<evidence type="ECO:0000313" key="2">
    <source>
        <dbReference type="Proteomes" id="UP000245845"/>
    </source>
</evidence>
<dbReference type="InterPro" id="IPR029039">
    <property type="entry name" value="Flavoprotein-like_sf"/>
</dbReference>
<dbReference type="OrthoDB" id="1026745at2"/>
<dbReference type="RefSeq" id="WP_109731774.1">
    <property type="nucleotide sequence ID" value="NZ_BAAACK010000003.1"/>
</dbReference>
<accession>A0A2Y9BFR2</accession>
<sequence length="213" mass="23318">MKIALINGSPKAKGSASGLILKELQELLSPENKIVNLHFRKKQPGSSDLQLLRNSNVMVFAFPLYVDSLPSHLLSCLIQLEDELKNAAFSKDCTVYAIANCGFYEGCQNILALNIMKNWCARAGVIWGGGLGVGAGGMMPVINSIAAGKGPKKNFSGALNTLSDRISRQETIENICFSPNFPRFLYKLAGEMGWRKAVKDNGLKRRDLSRKQV</sequence>
<protein>
    <recommendedName>
        <fullName evidence="3">Multimeric flavodoxin WrbA</fullName>
    </recommendedName>
</protein>
<dbReference type="AlphaFoldDB" id="A0A2Y9BFR2"/>
<gene>
    <name evidence="1" type="ORF">A8806_108106</name>
</gene>
<dbReference type="EMBL" id="QGDL01000008">
    <property type="protein sequence ID" value="PWJ28591.1"/>
    <property type="molecule type" value="Genomic_DNA"/>
</dbReference>
<organism evidence="1 2">
    <name type="scientific">Faecalicatena orotica</name>
    <dbReference type="NCBI Taxonomy" id="1544"/>
    <lineage>
        <taxon>Bacteria</taxon>
        <taxon>Bacillati</taxon>
        <taxon>Bacillota</taxon>
        <taxon>Clostridia</taxon>
        <taxon>Lachnospirales</taxon>
        <taxon>Lachnospiraceae</taxon>
        <taxon>Faecalicatena</taxon>
    </lineage>
</organism>
<dbReference type="Proteomes" id="UP000245845">
    <property type="component" value="Unassembled WGS sequence"/>
</dbReference>
<keyword evidence="2" id="KW-1185">Reference proteome</keyword>
<reference evidence="1 2" key="1">
    <citation type="submission" date="2018-05" db="EMBL/GenBank/DDBJ databases">
        <title>The Hungate 1000. A catalogue of reference genomes from the rumen microbiome.</title>
        <authorList>
            <person name="Kelly W."/>
        </authorList>
    </citation>
    <scope>NUCLEOTIDE SEQUENCE [LARGE SCALE GENOMIC DNA]</scope>
    <source>
        <strain evidence="1 2">NLAE-zl-C242</strain>
    </source>
</reference>
<comment type="caution">
    <text evidence="1">The sequence shown here is derived from an EMBL/GenBank/DDBJ whole genome shotgun (WGS) entry which is preliminary data.</text>
</comment>
<evidence type="ECO:0000313" key="1">
    <source>
        <dbReference type="EMBL" id="PWJ28591.1"/>
    </source>
</evidence>
<evidence type="ECO:0008006" key="3">
    <source>
        <dbReference type="Google" id="ProtNLM"/>
    </source>
</evidence>